<dbReference type="RefSeq" id="WP_052376140.1">
    <property type="nucleotide sequence ID" value="NZ_JAPVER010000020.1"/>
</dbReference>
<dbReference type="Pfam" id="PF04203">
    <property type="entry name" value="Sortase"/>
    <property type="match status" value="1"/>
</dbReference>
<dbReference type="Gene3D" id="2.40.260.10">
    <property type="entry name" value="Sortase"/>
    <property type="match status" value="1"/>
</dbReference>
<evidence type="ECO:0000313" key="3">
    <source>
        <dbReference type="EMBL" id="MCZ3374172.1"/>
    </source>
</evidence>
<dbReference type="InterPro" id="IPR023365">
    <property type="entry name" value="Sortase_dom-sf"/>
</dbReference>
<dbReference type="AlphaFoldDB" id="A0A9E5A877"/>
<dbReference type="GO" id="GO:0016787">
    <property type="term" value="F:hydrolase activity"/>
    <property type="evidence" value="ECO:0007669"/>
    <property type="project" value="UniProtKB-KW"/>
</dbReference>
<protein>
    <submittedName>
        <fullName evidence="3">Class E sortase</fullName>
    </submittedName>
</protein>
<dbReference type="InterPro" id="IPR042003">
    <property type="entry name" value="Sortase_E"/>
</dbReference>
<gene>
    <name evidence="3" type="ORF">O3H35_16100</name>
    <name evidence="2" type="ORF">O3H54_12405</name>
</gene>
<dbReference type="CDD" id="cd05830">
    <property type="entry name" value="Sortase_E"/>
    <property type="match status" value="1"/>
</dbReference>
<keyword evidence="1" id="KW-0378">Hydrolase</keyword>
<proteinExistence type="predicted"/>
<dbReference type="InterPro" id="IPR005754">
    <property type="entry name" value="Sortase"/>
</dbReference>
<evidence type="ECO:0000313" key="4">
    <source>
        <dbReference type="Proteomes" id="UP001068021"/>
    </source>
</evidence>
<dbReference type="EMBL" id="JAPVES010000030">
    <property type="protein sequence ID" value="MCZ3374172.1"/>
    <property type="molecule type" value="Genomic_DNA"/>
</dbReference>
<dbReference type="EMBL" id="JAPVER010000020">
    <property type="protein sequence ID" value="MCZ3366683.1"/>
    <property type="molecule type" value="Genomic_DNA"/>
</dbReference>
<evidence type="ECO:0000256" key="1">
    <source>
        <dbReference type="ARBA" id="ARBA00022801"/>
    </source>
</evidence>
<evidence type="ECO:0000313" key="2">
    <source>
        <dbReference type="EMBL" id="MCZ3366683.1"/>
    </source>
</evidence>
<dbReference type="SUPFAM" id="SSF63817">
    <property type="entry name" value="Sortase"/>
    <property type="match status" value="1"/>
</dbReference>
<sequence>MLKNKILPLIIVLACVLVLSAIIVFNFEESHASNSSDALSNPQENKDLSNILNNNLINSLTVNPNNTLTELNNNLTTILNININNAANISQTSIDINSTNESNQITKIPGNRYILMIPKMRITGKIRSNTVNGYNTVYHYSQSVNPGQSGECGLLSHRTKYSGLFSKLGSLEAGDEVIITDYLLHRKYVYIVTSNGNDIRWNYKKKPLTFAQSGDAKLLLITCYPPGKSEAAFITHCKLVSTTILAN</sequence>
<accession>A0A9E5A877</accession>
<keyword evidence="4" id="KW-1185">Reference proteome</keyword>
<dbReference type="Proteomes" id="UP001074446">
    <property type="component" value="Unassembled WGS sequence"/>
</dbReference>
<comment type="caution">
    <text evidence="3">The sequence shown here is derived from an EMBL/GenBank/DDBJ whole genome shotgun (WGS) entry which is preliminary data.</text>
</comment>
<organism evidence="3">
    <name type="scientific">Methanobacterium veterum</name>
    <dbReference type="NCBI Taxonomy" id="408577"/>
    <lineage>
        <taxon>Archaea</taxon>
        <taxon>Methanobacteriati</taxon>
        <taxon>Methanobacteriota</taxon>
        <taxon>Methanomada group</taxon>
        <taxon>Methanobacteria</taxon>
        <taxon>Methanobacteriales</taxon>
        <taxon>Methanobacteriaceae</taxon>
        <taxon>Methanobacterium</taxon>
    </lineage>
</organism>
<reference evidence="3" key="1">
    <citation type="submission" date="2022-12" db="EMBL/GenBank/DDBJ databases">
        <title>Reclassification of two methanogenic archaea species isolated from the Kolyma lowland permafrost.</title>
        <authorList>
            <person name="Trubitsyn V.E."/>
            <person name="Rivkina E.M."/>
            <person name="Shcherbakova V.A."/>
        </authorList>
    </citation>
    <scope>NUCLEOTIDE SEQUENCE</scope>
    <source>
        <strain evidence="2">M2</strain>
        <strain evidence="3">MK4</strain>
    </source>
</reference>
<dbReference type="Proteomes" id="UP001068021">
    <property type="component" value="Unassembled WGS sequence"/>
</dbReference>
<name>A0A9E5A877_9EURY</name>